<keyword evidence="3" id="KW-1185">Reference proteome</keyword>
<comment type="caution">
    <text evidence="2">The sequence shown here is derived from an EMBL/GenBank/DDBJ whole genome shotgun (WGS) entry which is preliminary data.</text>
</comment>
<dbReference type="Proteomes" id="UP001066276">
    <property type="component" value="Chromosome 9"/>
</dbReference>
<feature type="region of interest" description="Disordered" evidence="1">
    <location>
        <begin position="1186"/>
        <end position="1206"/>
    </location>
</feature>
<feature type="region of interest" description="Disordered" evidence="1">
    <location>
        <begin position="140"/>
        <end position="197"/>
    </location>
</feature>
<reference evidence="2" key="1">
    <citation type="journal article" date="2022" name="bioRxiv">
        <title>Sequencing and chromosome-scale assembly of the giantPleurodeles waltlgenome.</title>
        <authorList>
            <person name="Brown T."/>
            <person name="Elewa A."/>
            <person name="Iarovenko S."/>
            <person name="Subramanian E."/>
            <person name="Araus A.J."/>
            <person name="Petzold A."/>
            <person name="Susuki M."/>
            <person name="Suzuki K.-i.T."/>
            <person name="Hayashi T."/>
            <person name="Toyoda A."/>
            <person name="Oliveira C."/>
            <person name="Osipova E."/>
            <person name="Leigh N.D."/>
            <person name="Simon A."/>
            <person name="Yun M.H."/>
        </authorList>
    </citation>
    <scope>NUCLEOTIDE SEQUENCE</scope>
    <source>
        <strain evidence="2">20211129_DDA</strain>
        <tissue evidence="2">Liver</tissue>
    </source>
</reference>
<organism evidence="2 3">
    <name type="scientific">Pleurodeles waltl</name>
    <name type="common">Iberian ribbed newt</name>
    <dbReference type="NCBI Taxonomy" id="8319"/>
    <lineage>
        <taxon>Eukaryota</taxon>
        <taxon>Metazoa</taxon>
        <taxon>Chordata</taxon>
        <taxon>Craniata</taxon>
        <taxon>Vertebrata</taxon>
        <taxon>Euteleostomi</taxon>
        <taxon>Amphibia</taxon>
        <taxon>Batrachia</taxon>
        <taxon>Caudata</taxon>
        <taxon>Salamandroidea</taxon>
        <taxon>Salamandridae</taxon>
        <taxon>Pleurodelinae</taxon>
        <taxon>Pleurodeles</taxon>
    </lineage>
</organism>
<feature type="compositionally biased region" description="Polar residues" evidence="1">
    <location>
        <begin position="172"/>
        <end position="183"/>
    </location>
</feature>
<feature type="compositionally biased region" description="Basic and acidic residues" evidence="1">
    <location>
        <begin position="27"/>
        <end position="39"/>
    </location>
</feature>
<feature type="compositionally biased region" description="Basic and acidic residues" evidence="1">
    <location>
        <begin position="94"/>
        <end position="105"/>
    </location>
</feature>
<feature type="region of interest" description="Disordered" evidence="1">
    <location>
        <begin position="1"/>
        <end position="122"/>
    </location>
</feature>
<feature type="compositionally biased region" description="Basic residues" evidence="1">
    <location>
        <begin position="159"/>
        <end position="171"/>
    </location>
</feature>
<dbReference type="AlphaFoldDB" id="A0AAV7MVX1"/>
<feature type="compositionally biased region" description="Low complexity" evidence="1">
    <location>
        <begin position="48"/>
        <end position="57"/>
    </location>
</feature>
<protein>
    <submittedName>
        <fullName evidence="2">Uncharacterized protein</fullName>
    </submittedName>
</protein>
<name>A0AAV7MVX1_PLEWA</name>
<evidence type="ECO:0000256" key="1">
    <source>
        <dbReference type="SAM" id="MobiDB-lite"/>
    </source>
</evidence>
<evidence type="ECO:0000313" key="3">
    <source>
        <dbReference type="Proteomes" id="UP001066276"/>
    </source>
</evidence>
<feature type="compositionally biased region" description="Gly residues" evidence="1">
    <location>
        <begin position="60"/>
        <end position="70"/>
    </location>
</feature>
<gene>
    <name evidence="2" type="ORF">NDU88_003546</name>
</gene>
<evidence type="ECO:0000313" key="2">
    <source>
        <dbReference type="EMBL" id="KAJ1106143.1"/>
    </source>
</evidence>
<proteinExistence type="predicted"/>
<sequence length="1206" mass="130695">MRVPGSVVNGNDLFGERKSGYGNPAERSTRESEDGEGGHQKIPISNCDRGLLGLSDRGSGHPGGILGERGAGSDRGEEGCDQGVQDSGQTVSHLGERVTEKHRENLLGPRASQVKQERHLKSEYPQDLSLDCGHPEFLGHNAHGAPEIQAPVRFQFRGPKGKKTRSHRAKQTRCNPAKDSNSPTERRLRGPKKGKIRPQREMLSCGPIVERSGGHKAEARRCSREEQCEGATEGCPIRDVEVDCQLAFTDDFCSRCLGAQVHGEESLTDKGDCTLLVSQLGEPFGTAYCGFQTTLYRNPVYNYCHMHVGGTGLDFGDAMARNPVCACERGDVTVMGCLCDSGVVSASRPVFDFKDRDITCDVGSWTVGYSGCELEDVDVRVLEWKFGPPVKDSVLKDFGFDSRAVTLCHCEDVAVSCPRCRNRATDVATSGHRCRENACWGSGCDTDIIVDSGFESGVMGVKLECYVGAESPVSKDKDARVEIAECDGFEVCVSSCGYQSGDMANCGPVKELAALGGVGCHHKKGSCKDLECQRESLLRTFLRHTHRKGCGEKFDDVSERSLGGNLEDQRGGWSMALGDKNVSASCPGSEYKDDVDGCSRDKCKVNCRSGTSGEPQTMSVCGSGSQYRVGEFDFQDPCGRSPVVGCSDACRGSPGSEYHGSCAKTLVDEYQDFCVKTSDGVYGEVAAKVSEDESLPTELRDPRGETCTVIYQYSTFEYVENVIVHPELEHNSVSASGFAFREACDKSLGCKETGCPDVPSSGMKSNSGAPGSHDGEDAKWICSIGECRNAEFTVPSCMYRDAEYLDTSWDYEDMGDESGDAWWLCPSGGYDNSWWTCPKGLYIDPGCWCPRNDFESSECWCPGDVEVVSPGEVGCWLSAEEYRYTGGGGDPCNFMSRGHPRGLQGCGVARTTEETDIGLLKVASSERILTLDYAATGECNTGWWEEGLGDSPFDTHSDDGDSSAQNEVKSSCTVGLCSDLTDLDLVTTARVCSETPPVALEVEARSGPPSGSDGEGALQELGTATSENLEPLVGCGRLLGTEVVWLEREEEQGQSRLQVLGDLSVSPSKAEDIWVPRRWPKAVLGCGQISVNPKGKQQSRQVADVWVPREKNSRKVWHDWAQRKKGDEVTASVLSDKSLAGAKEVQLQKEKDAVHTWDMWVRRSRARKCALAVSCERDGGVDCLGGQAPLKDRHRGHDSLCLKGGS</sequence>
<dbReference type="EMBL" id="JANPWB010000013">
    <property type="protein sequence ID" value="KAJ1106143.1"/>
    <property type="molecule type" value="Genomic_DNA"/>
</dbReference>
<accession>A0AAV7MVX1</accession>